<evidence type="ECO:0000256" key="2">
    <source>
        <dbReference type="ARBA" id="ARBA00023054"/>
    </source>
</evidence>
<comment type="caution">
    <text evidence="6">The sequence shown here is derived from an EMBL/GenBank/DDBJ whole genome shotgun (WGS) entry which is preliminary data.</text>
</comment>
<evidence type="ECO:0000256" key="4">
    <source>
        <dbReference type="SAM" id="SignalP"/>
    </source>
</evidence>
<reference evidence="6 7" key="1">
    <citation type="submission" date="2018-04" db="EMBL/GenBank/DDBJ databases">
        <title>Massilia violaceinigra sp. nov., a novel purple-pigmented bacterium isolated from Tianshan glacier, Xinjiang, China.</title>
        <authorList>
            <person name="Wang H."/>
        </authorList>
    </citation>
    <scope>NUCLEOTIDE SEQUENCE [LARGE SCALE GENOMIC DNA]</scope>
    <source>
        <strain evidence="6 7">B448-2</strain>
    </source>
</reference>
<name>A0A2U2HGE4_9BURK</name>
<evidence type="ECO:0000313" key="7">
    <source>
        <dbReference type="Proteomes" id="UP000241421"/>
    </source>
</evidence>
<dbReference type="InterPro" id="IPR058637">
    <property type="entry name" value="YknX-like_C"/>
</dbReference>
<keyword evidence="4" id="KW-0732">Signal</keyword>
<dbReference type="OrthoDB" id="9791520at2"/>
<evidence type="ECO:0000256" key="1">
    <source>
        <dbReference type="ARBA" id="ARBA00004196"/>
    </source>
</evidence>
<accession>A0A2U2HGE4</accession>
<feature type="domain" description="YknX-like C-terminal permuted SH3-like" evidence="5">
    <location>
        <begin position="350"/>
        <end position="406"/>
    </location>
</feature>
<dbReference type="Pfam" id="PF25989">
    <property type="entry name" value="YknX_C"/>
    <property type="match status" value="1"/>
</dbReference>
<dbReference type="AlphaFoldDB" id="A0A2U2HGE4"/>
<dbReference type="Proteomes" id="UP000241421">
    <property type="component" value="Unassembled WGS sequence"/>
</dbReference>
<evidence type="ECO:0000256" key="3">
    <source>
        <dbReference type="SAM" id="Coils"/>
    </source>
</evidence>
<feature type="signal peptide" evidence="4">
    <location>
        <begin position="1"/>
        <end position="23"/>
    </location>
</feature>
<dbReference type="InterPro" id="IPR006311">
    <property type="entry name" value="TAT_signal"/>
</dbReference>
<organism evidence="6 7">
    <name type="scientific">Massilia glaciei</name>
    <dbReference type="NCBI Taxonomy" id="1524097"/>
    <lineage>
        <taxon>Bacteria</taxon>
        <taxon>Pseudomonadati</taxon>
        <taxon>Pseudomonadota</taxon>
        <taxon>Betaproteobacteria</taxon>
        <taxon>Burkholderiales</taxon>
        <taxon>Oxalobacteraceae</taxon>
        <taxon>Telluria group</taxon>
        <taxon>Massilia</taxon>
    </lineage>
</organism>
<dbReference type="GO" id="GO:0030313">
    <property type="term" value="C:cell envelope"/>
    <property type="evidence" value="ECO:0007669"/>
    <property type="project" value="UniProtKB-SubCell"/>
</dbReference>
<dbReference type="Gene3D" id="2.40.420.20">
    <property type="match status" value="1"/>
</dbReference>
<proteinExistence type="predicted"/>
<dbReference type="EMBL" id="PXWF02000273">
    <property type="protein sequence ID" value="PWF43985.1"/>
    <property type="molecule type" value="Genomic_DNA"/>
</dbReference>
<dbReference type="PANTHER" id="PTHR32347">
    <property type="entry name" value="EFFLUX SYSTEM COMPONENT YKNX-RELATED"/>
    <property type="match status" value="1"/>
</dbReference>
<feature type="chain" id="PRO_5015426731" evidence="4">
    <location>
        <begin position="24"/>
        <end position="413"/>
    </location>
</feature>
<feature type="coiled-coil region" evidence="3">
    <location>
        <begin position="100"/>
        <end position="127"/>
    </location>
</feature>
<dbReference type="PROSITE" id="PS51318">
    <property type="entry name" value="TAT"/>
    <property type="match status" value="1"/>
</dbReference>
<dbReference type="RefSeq" id="WP_106759138.1">
    <property type="nucleotide sequence ID" value="NZ_PXWF02000273.1"/>
</dbReference>
<protein>
    <submittedName>
        <fullName evidence="6">Efflux transporter periplasmic adaptor subunit</fullName>
    </submittedName>
</protein>
<evidence type="ECO:0000259" key="5">
    <source>
        <dbReference type="Pfam" id="PF25989"/>
    </source>
</evidence>
<sequence length="413" mass="43853">MPARRKLHIAGAAAALAAALAWAFAPRPIPVEAATVTVGRFETAVEDDGKTRLRDRYLVSAPLAGLVNRIVLREGDRVAAGAVAASMRPTYPPLLDARTRRELLARLNAAEAQVRRAQAALDAADIALLRARHDAERTAQLARSGFVSPSRLESEQLAARAAQKEKESALAQRQIAVHEVEQARAALEASANAANPAKHGDGAGNFLVRAPVDGQVLRVAQTSEAVVPLGAPLLELGDPRKMKVVAELLTADALPARPGSPVRIDRWGGPVLRGRVRRVEPAAFTKISALGVEEQRVNVLIDIIDPPAQTGALGVGYRVNVRILTFRADKVRKVPVSAVFPLPGGQVTPAGDMAVYAVRDGRARLTPVRLGGRNESEAWVQAGLSEGARVIVYPSTDVRDGASVEVRGVARPL</sequence>
<keyword evidence="7" id="KW-1185">Reference proteome</keyword>
<comment type="subcellular location">
    <subcellularLocation>
        <location evidence="1">Cell envelope</location>
    </subcellularLocation>
</comment>
<gene>
    <name evidence="6" type="ORF">C7C56_020050</name>
</gene>
<dbReference type="Gene3D" id="1.10.287.470">
    <property type="entry name" value="Helix hairpin bin"/>
    <property type="match status" value="1"/>
</dbReference>
<dbReference type="Gene3D" id="2.40.50.100">
    <property type="match status" value="1"/>
</dbReference>
<keyword evidence="2 3" id="KW-0175">Coiled coil</keyword>
<dbReference type="PANTHER" id="PTHR32347:SF29">
    <property type="entry name" value="UPF0194 MEMBRANE PROTEIN YBHG"/>
    <property type="match status" value="1"/>
</dbReference>
<evidence type="ECO:0000313" key="6">
    <source>
        <dbReference type="EMBL" id="PWF43985.1"/>
    </source>
</evidence>
<dbReference type="InterPro" id="IPR050465">
    <property type="entry name" value="UPF0194_transport"/>
</dbReference>